<dbReference type="InterPro" id="IPR007403">
    <property type="entry name" value="DUF456"/>
</dbReference>
<evidence type="ECO:0000256" key="1">
    <source>
        <dbReference type="SAM" id="Phobius"/>
    </source>
</evidence>
<accession>A0A892ZFD5</accession>
<evidence type="ECO:0000313" key="3">
    <source>
        <dbReference type="Proteomes" id="UP000653156"/>
    </source>
</evidence>
<dbReference type="KEGG" id="ptes:JQU52_11230"/>
<proteinExistence type="predicted"/>
<dbReference type="Pfam" id="PF04306">
    <property type="entry name" value="DUF456"/>
    <property type="match status" value="1"/>
</dbReference>
<reference evidence="2" key="1">
    <citation type="submission" date="2021-02" db="EMBL/GenBank/DDBJ databases">
        <title>Neisseriaceae sp. 26B isolated from the cloaca of a Common Toad-headed Turtle (Mesoclemmys nasuta).</title>
        <authorList>
            <person name="Spergser J."/>
            <person name="Busse H.-J."/>
        </authorList>
    </citation>
    <scope>NUCLEOTIDE SEQUENCE</scope>
    <source>
        <strain evidence="2">26B</strain>
    </source>
</reference>
<organism evidence="2 3">
    <name type="scientific">Paralysiella testudinis</name>
    <dbReference type="NCBI Taxonomy" id="2809020"/>
    <lineage>
        <taxon>Bacteria</taxon>
        <taxon>Pseudomonadati</taxon>
        <taxon>Pseudomonadota</taxon>
        <taxon>Betaproteobacteria</taxon>
        <taxon>Neisseriales</taxon>
        <taxon>Neisseriaceae</taxon>
        <taxon>Paralysiella</taxon>
    </lineage>
</organism>
<sequence length="162" mass="16449">MTAILVTLALIFLIVGLLGTILPAIPGLPLMFAGAWLLAYTGDYQIIGTPALIALGILALIGSAMDYVAGLLGAKFTGASKQALWGAFVGGIVGLFFALPGLILGPLVGAALGEFWARRSLLSAGKVGIGTFIGFIIGVVAKVGCALAILLTIAALFIFSLF</sequence>
<feature type="transmembrane region" description="Helical" evidence="1">
    <location>
        <begin position="47"/>
        <end position="72"/>
    </location>
</feature>
<protein>
    <submittedName>
        <fullName evidence="2">DUF456 family protein</fullName>
    </submittedName>
</protein>
<dbReference type="PANTHER" id="PTHR39165:SF1">
    <property type="entry name" value="DUF456 DOMAIN-CONTAINING PROTEIN"/>
    <property type="match status" value="1"/>
</dbReference>
<feature type="transmembrane region" description="Helical" evidence="1">
    <location>
        <begin position="84"/>
        <end position="112"/>
    </location>
</feature>
<dbReference type="AlphaFoldDB" id="A0A892ZFD5"/>
<keyword evidence="1" id="KW-0812">Transmembrane</keyword>
<keyword evidence="1" id="KW-1133">Transmembrane helix</keyword>
<dbReference type="EMBL" id="CP069798">
    <property type="protein sequence ID" value="QRQ81280.1"/>
    <property type="molecule type" value="Genomic_DNA"/>
</dbReference>
<dbReference type="PANTHER" id="PTHR39165">
    <property type="entry name" value="IG HYPOTHETICAL 17883"/>
    <property type="match status" value="1"/>
</dbReference>
<name>A0A892ZFD5_9NEIS</name>
<keyword evidence="3" id="KW-1185">Reference proteome</keyword>
<dbReference type="RefSeq" id="WP_230338572.1">
    <property type="nucleotide sequence ID" value="NZ_CP069798.1"/>
</dbReference>
<evidence type="ECO:0000313" key="2">
    <source>
        <dbReference type="EMBL" id="QRQ81280.1"/>
    </source>
</evidence>
<feature type="transmembrane region" description="Helical" evidence="1">
    <location>
        <begin position="132"/>
        <end position="159"/>
    </location>
</feature>
<dbReference type="Proteomes" id="UP000653156">
    <property type="component" value="Chromosome"/>
</dbReference>
<keyword evidence="1" id="KW-0472">Membrane</keyword>
<gene>
    <name evidence="2" type="ORF">JQU52_11230</name>
</gene>